<dbReference type="Pfam" id="PF00733">
    <property type="entry name" value="Asn_synthase"/>
    <property type="match status" value="1"/>
</dbReference>
<dbReference type="EC" id="6.3.5.4" evidence="2"/>
<protein>
    <recommendedName>
        <fullName evidence="2">asparagine synthase (glutamine-hydrolyzing)</fullName>
        <ecNumber evidence="2">6.3.5.4</ecNumber>
    </recommendedName>
</protein>
<keyword evidence="3" id="KW-0028">Amino-acid biosynthesis</keyword>
<dbReference type="GO" id="GO:0006529">
    <property type="term" value="P:asparagine biosynthetic process"/>
    <property type="evidence" value="ECO:0007669"/>
    <property type="project" value="UniProtKB-KW"/>
</dbReference>
<comment type="catalytic activity">
    <reaction evidence="4">
        <text>L-aspartate + L-glutamine + ATP + H2O = L-asparagine + L-glutamate + AMP + diphosphate + H(+)</text>
        <dbReference type="Rhea" id="RHEA:12228"/>
        <dbReference type="ChEBI" id="CHEBI:15377"/>
        <dbReference type="ChEBI" id="CHEBI:15378"/>
        <dbReference type="ChEBI" id="CHEBI:29985"/>
        <dbReference type="ChEBI" id="CHEBI:29991"/>
        <dbReference type="ChEBI" id="CHEBI:30616"/>
        <dbReference type="ChEBI" id="CHEBI:33019"/>
        <dbReference type="ChEBI" id="CHEBI:58048"/>
        <dbReference type="ChEBI" id="CHEBI:58359"/>
        <dbReference type="ChEBI" id="CHEBI:456215"/>
        <dbReference type="EC" id="6.3.5.4"/>
    </reaction>
</comment>
<evidence type="ECO:0000256" key="2">
    <source>
        <dbReference type="ARBA" id="ARBA00012737"/>
    </source>
</evidence>
<evidence type="ECO:0000256" key="4">
    <source>
        <dbReference type="ARBA" id="ARBA00048741"/>
    </source>
</evidence>
<comment type="caution">
    <text evidence="6">The sequence shown here is derived from an EMBL/GenBank/DDBJ whole genome shotgun (WGS) entry which is preliminary data.</text>
</comment>
<proteinExistence type="predicted"/>
<dbReference type="GO" id="GO:0004066">
    <property type="term" value="F:asparagine synthase (glutamine-hydrolyzing) activity"/>
    <property type="evidence" value="ECO:0007669"/>
    <property type="project" value="UniProtKB-EC"/>
</dbReference>
<name>A0A2C6M935_9FIRM</name>
<dbReference type="EMBL" id="AWQQ01000088">
    <property type="protein sequence ID" value="PHJ37639.1"/>
    <property type="molecule type" value="Genomic_DNA"/>
</dbReference>
<evidence type="ECO:0000313" key="6">
    <source>
        <dbReference type="EMBL" id="PHJ37639.1"/>
    </source>
</evidence>
<sequence>MALSGECADEVFGGYPWFHREEDLNANTFPWSQSTRERTMLLSPELAHAIRPEDYAATRYRETLEEVPGLPGEDPAEARRREMFYLNMVWFMQTLLDRKDRMSMATGLEVRVPFCDHRIVEYVWNVPGP</sequence>
<dbReference type="PANTHER" id="PTHR43284">
    <property type="entry name" value="ASPARAGINE SYNTHETASE (GLUTAMINE-HYDROLYZING)"/>
    <property type="match status" value="1"/>
</dbReference>
<dbReference type="InterPro" id="IPR014729">
    <property type="entry name" value="Rossmann-like_a/b/a_fold"/>
</dbReference>
<accession>A0A2C6M935</accession>
<evidence type="ECO:0000256" key="3">
    <source>
        <dbReference type="ARBA" id="ARBA00022888"/>
    </source>
</evidence>
<keyword evidence="7" id="KW-1185">Reference proteome</keyword>
<evidence type="ECO:0000256" key="1">
    <source>
        <dbReference type="ARBA" id="ARBA00005187"/>
    </source>
</evidence>
<dbReference type="Gene3D" id="3.40.50.620">
    <property type="entry name" value="HUPs"/>
    <property type="match status" value="1"/>
</dbReference>
<organism evidence="6 7">
    <name type="scientific">Desulforamulus profundi</name>
    <dbReference type="NCBI Taxonomy" id="1383067"/>
    <lineage>
        <taxon>Bacteria</taxon>
        <taxon>Bacillati</taxon>
        <taxon>Bacillota</taxon>
        <taxon>Clostridia</taxon>
        <taxon>Eubacteriales</taxon>
        <taxon>Peptococcaceae</taxon>
        <taxon>Desulforamulus</taxon>
    </lineage>
</organism>
<feature type="domain" description="Asparagine synthetase" evidence="5">
    <location>
        <begin position="1"/>
        <end position="127"/>
    </location>
</feature>
<dbReference type="SUPFAM" id="SSF52402">
    <property type="entry name" value="Adenine nucleotide alpha hydrolases-like"/>
    <property type="match status" value="1"/>
</dbReference>
<evidence type="ECO:0000313" key="7">
    <source>
        <dbReference type="Proteomes" id="UP000222564"/>
    </source>
</evidence>
<dbReference type="GO" id="GO:0005829">
    <property type="term" value="C:cytosol"/>
    <property type="evidence" value="ECO:0007669"/>
    <property type="project" value="TreeGrafter"/>
</dbReference>
<dbReference type="CDD" id="cd01991">
    <property type="entry name" value="Asn_synthase_B_C"/>
    <property type="match status" value="1"/>
</dbReference>
<keyword evidence="3" id="KW-0061">Asparagine biosynthesis</keyword>
<gene>
    <name evidence="6" type="ORF">P378_15385</name>
</gene>
<dbReference type="InterPro" id="IPR001962">
    <property type="entry name" value="Asn_synthase"/>
</dbReference>
<comment type="pathway">
    <text evidence="1">Amino-acid biosynthesis; L-asparagine biosynthesis; L-asparagine from L-aspartate (L-Gln route): step 1/1.</text>
</comment>
<reference evidence="6 7" key="1">
    <citation type="submission" date="2013-09" db="EMBL/GenBank/DDBJ databases">
        <title>Biodegradation of hydrocarbons in the deep terrestrial subsurface : characterization of a microbial consortium composed of two Desulfotomaculum species originating from a deep geological formation.</title>
        <authorList>
            <person name="Aullo T."/>
            <person name="Berlendis S."/>
            <person name="Lascourreges J.-F."/>
            <person name="Dessort D."/>
            <person name="Saint-Laurent S."/>
            <person name="Schraauwers B."/>
            <person name="Mas J."/>
            <person name="Magot M."/>
            <person name="Ranchou-Peyruse A."/>
        </authorList>
    </citation>
    <scope>NUCLEOTIDE SEQUENCE [LARGE SCALE GENOMIC DNA]</scope>
    <source>
        <strain evidence="6 7">Bs107</strain>
    </source>
</reference>
<dbReference type="AlphaFoldDB" id="A0A2C6M935"/>
<dbReference type="PANTHER" id="PTHR43284:SF1">
    <property type="entry name" value="ASPARAGINE SYNTHETASE"/>
    <property type="match status" value="1"/>
</dbReference>
<dbReference type="Proteomes" id="UP000222564">
    <property type="component" value="Unassembled WGS sequence"/>
</dbReference>
<evidence type="ECO:0000259" key="5">
    <source>
        <dbReference type="Pfam" id="PF00733"/>
    </source>
</evidence>
<dbReference type="InterPro" id="IPR051786">
    <property type="entry name" value="ASN_synthetase/amidase"/>
</dbReference>